<organism evidence="1 2">
    <name type="scientific">Paracoccus cavernae</name>
    <dbReference type="NCBI Taxonomy" id="1571207"/>
    <lineage>
        <taxon>Bacteria</taxon>
        <taxon>Pseudomonadati</taxon>
        <taxon>Pseudomonadota</taxon>
        <taxon>Alphaproteobacteria</taxon>
        <taxon>Rhodobacterales</taxon>
        <taxon>Paracoccaceae</taxon>
        <taxon>Paracoccus</taxon>
    </lineage>
</organism>
<gene>
    <name evidence="1" type="ORF">QWZ10_03695</name>
</gene>
<reference evidence="2" key="1">
    <citation type="journal article" date="2019" name="Int. J. Syst. Evol. Microbiol.">
        <title>The Global Catalogue of Microorganisms (GCM) 10K type strain sequencing project: providing services to taxonomists for standard genome sequencing and annotation.</title>
        <authorList>
            <consortium name="The Broad Institute Genomics Platform"/>
            <consortium name="The Broad Institute Genome Sequencing Center for Infectious Disease"/>
            <person name="Wu L."/>
            <person name="Ma J."/>
        </authorList>
    </citation>
    <scope>NUCLEOTIDE SEQUENCE [LARGE SCALE GENOMIC DNA]</scope>
    <source>
        <strain evidence="2">CECT 8482</strain>
    </source>
</reference>
<comment type="caution">
    <text evidence="1">The sequence shown here is derived from an EMBL/GenBank/DDBJ whole genome shotgun (WGS) entry which is preliminary data.</text>
</comment>
<sequence length="72" mass="7974">MTTSVQLKVTEKNAFLENVERLDRAILCLKKALSAAEPLAISDAAYRVIEPYDAMSKQATLIFEELDASGDR</sequence>
<name>A0ABT8D3S5_9RHOB</name>
<dbReference type="EMBL" id="JAUFRC010000001">
    <property type="protein sequence ID" value="MDN3711149.1"/>
    <property type="molecule type" value="Genomic_DNA"/>
</dbReference>
<accession>A0ABT8D3S5</accession>
<protein>
    <submittedName>
        <fullName evidence="1">Uncharacterized protein</fullName>
    </submittedName>
</protein>
<keyword evidence="2" id="KW-1185">Reference proteome</keyword>
<dbReference type="Proteomes" id="UP001243846">
    <property type="component" value="Unassembled WGS sequence"/>
</dbReference>
<evidence type="ECO:0000313" key="1">
    <source>
        <dbReference type="EMBL" id="MDN3711149.1"/>
    </source>
</evidence>
<proteinExistence type="predicted"/>
<dbReference type="RefSeq" id="WP_377685578.1">
    <property type="nucleotide sequence ID" value="NZ_JBHMDZ010000010.1"/>
</dbReference>
<evidence type="ECO:0000313" key="2">
    <source>
        <dbReference type="Proteomes" id="UP001243846"/>
    </source>
</evidence>